<dbReference type="CDD" id="cd03224">
    <property type="entry name" value="ABC_TM1139_LivF_branched"/>
    <property type="match status" value="1"/>
</dbReference>
<dbReference type="InterPro" id="IPR032823">
    <property type="entry name" value="BCA_ABC_TP_C"/>
</dbReference>
<evidence type="ECO:0000256" key="13">
    <source>
        <dbReference type="SAM" id="SignalP"/>
    </source>
</evidence>
<reference evidence="15" key="2">
    <citation type="submission" date="2021-08" db="EMBL/GenBank/DDBJ databases">
        <authorList>
            <person name="Tani A."/>
            <person name="Ola A."/>
            <person name="Ogura Y."/>
            <person name="Katsura K."/>
            <person name="Hayashi T."/>
        </authorList>
    </citation>
    <scope>NUCLEOTIDE SEQUENCE</scope>
    <source>
        <strain evidence="15">KCTC 52305</strain>
    </source>
</reference>
<comment type="caution">
    <text evidence="15">The sequence shown here is derived from an EMBL/GenBank/DDBJ whole genome shotgun (WGS) entry which is preliminary data.</text>
</comment>
<evidence type="ECO:0000256" key="3">
    <source>
        <dbReference type="ARBA" id="ARBA00022448"/>
    </source>
</evidence>
<keyword evidence="6" id="KW-0547">Nucleotide-binding</keyword>
<feature type="transmembrane region" description="Helical" evidence="12">
    <location>
        <begin position="87"/>
        <end position="105"/>
    </location>
</feature>
<keyword evidence="3" id="KW-0813">Transport</keyword>
<evidence type="ECO:0000256" key="5">
    <source>
        <dbReference type="ARBA" id="ARBA00022692"/>
    </source>
</evidence>
<evidence type="ECO:0000256" key="6">
    <source>
        <dbReference type="ARBA" id="ARBA00022741"/>
    </source>
</evidence>
<dbReference type="InterPro" id="IPR052156">
    <property type="entry name" value="BCAA_Transport_ATP-bd_LivF"/>
</dbReference>
<dbReference type="GO" id="GO:0005524">
    <property type="term" value="F:ATP binding"/>
    <property type="evidence" value="ECO:0007669"/>
    <property type="project" value="UniProtKB-KW"/>
</dbReference>
<dbReference type="Pfam" id="PF12399">
    <property type="entry name" value="BCA_ABC_TP_C"/>
    <property type="match status" value="1"/>
</dbReference>
<reference evidence="15" key="1">
    <citation type="journal article" date="2021" name="Front. Microbiol.">
        <title>Comprehensive Comparative Genomics and Phenotyping of Methylobacterium Species.</title>
        <authorList>
            <person name="Alessa O."/>
            <person name="Ogura Y."/>
            <person name="Fujitani Y."/>
            <person name="Takami H."/>
            <person name="Hayashi T."/>
            <person name="Sahin N."/>
            <person name="Tani A."/>
        </authorList>
    </citation>
    <scope>NUCLEOTIDE SEQUENCE</scope>
    <source>
        <strain evidence="15">KCTC 52305</strain>
    </source>
</reference>
<evidence type="ECO:0000256" key="11">
    <source>
        <dbReference type="SAM" id="MobiDB-lite"/>
    </source>
</evidence>
<dbReference type="Gene3D" id="3.40.50.300">
    <property type="entry name" value="P-loop containing nucleotide triphosphate hydrolases"/>
    <property type="match status" value="2"/>
</dbReference>
<feature type="transmembrane region" description="Helical" evidence="12">
    <location>
        <begin position="112"/>
        <end position="129"/>
    </location>
</feature>
<keyword evidence="16" id="KW-1185">Reference proteome</keyword>
<evidence type="ECO:0000256" key="1">
    <source>
        <dbReference type="ARBA" id="ARBA00004651"/>
    </source>
</evidence>
<comment type="subcellular location">
    <subcellularLocation>
        <location evidence="1">Cell membrane</location>
        <topology evidence="1">Multi-pass membrane protein</topology>
    </subcellularLocation>
</comment>
<feature type="domain" description="ABC transporter" evidence="14">
    <location>
        <begin position="335"/>
        <end position="564"/>
    </location>
</feature>
<dbReference type="PANTHER" id="PTHR43820">
    <property type="entry name" value="HIGH-AFFINITY BRANCHED-CHAIN AMINO ACID TRANSPORT ATP-BINDING PROTEIN LIVF"/>
    <property type="match status" value="1"/>
</dbReference>
<dbReference type="PROSITE" id="PS00211">
    <property type="entry name" value="ABC_TRANSPORTER_1"/>
    <property type="match status" value="1"/>
</dbReference>
<feature type="signal peptide" evidence="13">
    <location>
        <begin position="1"/>
        <end position="26"/>
    </location>
</feature>
<keyword evidence="13" id="KW-0732">Signal</keyword>
<dbReference type="InterPro" id="IPR001851">
    <property type="entry name" value="ABC_transp_permease"/>
</dbReference>
<dbReference type="EMBL" id="BPQH01000005">
    <property type="protein sequence ID" value="GJD49265.1"/>
    <property type="molecule type" value="Genomic_DNA"/>
</dbReference>
<dbReference type="InterPro" id="IPR027417">
    <property type="entry name" value="P-loop_NTPase"/>
</dbReference>
<evidence type="ECO:0000256" key="10">
    <source>
        <dbReference type="ARBA" id="ARBA00023136"/>
    </source>
</evidence>
<evidence type="ECO:0000313" key="16">
    <source>
        <dbReference type="Proteomes" id="UP001055167"/>
    </source>
</evidence>
<keyword evidence="10 12" id="KW-0472">Membrane</keyword>
<evidence type="ECO:0000313" key="15">
    <source>
        <dbReference type="EMBL" id="GJD49265.1"/>
    </source>
</evidence>
<sequence>MALRSDLAQAAIGLAAIAAATAGACAADGYTLFVAAIVLLTAVVGYGLNVLLGLAGLVSLGQVAFYAIGAYAAAIPVLAGWSFWLAWPFAGLVAAGAGILLAVPALRARGPYLAMVTIAFALIVEHGLVEWKALTGGANGLMGILPPTLGAVPLSEREMTWLSAALAALALVGFTALKHARLGRAMVALRDAEDAAQSIGIRVVPVRAVAFALSAGAAGLAGALFAPLLMFVSPGTFPLSQSILFLLAVVVGGAGTVLGPLLGAALVGVLPELLSGLAEYRLLFFGSLLLVVLRVAPNGLVGAVAALRPRRAGPALRPAPLDLAGFLGTGARPTLAVEGLGIAFGGVTAARDVGFTAAPGRVTSLIGPNGAGKTTILNIVCGFYRPDRGRVRLGALDLAGRPAAAVARAGIARTYQTTQLFASMSARDNVRLALPPGTAGPARVADALLAGVGYAGRPDAPAADLPHVDRRLVEIARALATRPHVLVLDEPAAGLMRAEKDALAQVVRTIAAAGIAVVLVEHDMALVMGVSDHVVVLDAGQVLAAGAPAAVARDPRVVAAYLGTGDGGAGRARAARPADAAPVLAAQGVTAGYGAAPVLEGVDVAVGAGECVALLGANGAGKSTLMRALSGLLRPIGGRVLLAGADVAREPAHRVAARGLALVPEGRQVFPALTARDNIRLGAWRRRGLGVDVEAELARAVARFPRLARRLDSPAGLLSGGEQQMMALARGLMADPRVLLLDEPSLGLAPGTASELFAILADLRDEGVTILVVDQMADLALGIADRGILLETGRVVRAGDAQALRGDGALVAAYLGHPSPPLQPHEAEPRVLRPHPA</sequence>
<name>A0ABQ4QWL2_9HYPH</name>
<dbReference type="Pfam" id="PF02653">
    <property type="entry name" value="BPD_transp_2"/>
    <property type="match status" value="1"/>
</dbReference>
<protein>
    <submittedName>
        <fullName evidence="15">Vitamin B12 import ATP-binding protein BtuD</fullName>
    </submittedName>
</protein>
<dbReference type="PROSITE" id="PS50893">
    <property type="entry name" value="ABC_TRANSPORTER_2"/>
    <property type="match status" value="2"/>
</dbReference>
<dbReference type="RefSeq" id="WP_238313175.1">
    <property type="nucleotide sequence ID" value="NZ_BPQH01000005.1"/>
</dbReference>
<feature type="transmembrane region" description="Helical" evidence="12">
    <location>
        <begin position="208"/>
        <end position="231"/>
    </location>
</feature>
<keyword evidence="8" id="KW-0029">Amino-acid transport</keyword>
<keyword evidence="4" id="KW-1003">Cell membrane</keyword>
<evidence type="ECO:0000256" key="12">
    <source>
        <dbReference type="SAM" id="Phobius"/>
    </source>
</evidence>
<dbReference type="InterPro" id="IPR003593">
    <property type="entry name" value="AAA+_ATPase"/>
</dbReference>
<gene>
    <name evidence="15" type="primary">btuD_6</name>
    <name evidence="15" type="ORF">OPKNFCMD_1995</name>
</gene>
<dbReference type="InterPro" id="IPR017871">
    <property type="entry name" value="ABC_transporter-like_CS"/>
</dbReference>
<dbReference type="InterPro" id="IPR043428">
    <property type="entry name" value="LivM-like"/>
</dbReference>
<comment type="similarity">
    <text evidence="2">Belongs to the ABC transporter superfamily.</text>
</comment>
<feature type="transmembrane region" description="Helical" evidence="12">
    <location>
        <begin position="159"/>
        <end position="177"/>
    </location>
</feature>
<evidence type="ECO:0000256" key="2">
    <source>
        <dbReference type="ARBA" id="ARBA00005417"/>
    </source>
</evidence>
<feature type="transmembrane region" description="Helical" evidence="12">
    <location>
        <begin position="282"/>
        <end position="307"/>
    </location>
</feature>
<dbReference type="SUPFAM" id="SSF52540">
    <property type="entry name" value="P-loop containing nucleoside triphosphate hydrolases"/>
    <property type="match status" value="2"/>
</dbReference>
<keyword evidence="5 12" id="KW-0812">Transmembrane</keyword>
<feature type="transmembrane region" description="Helical" evidence="12">
    <location>
        <begin position="243"/>
        <end position="270"/>
    </location>
</feature>
<organism evidence="15 16">
    <name type="scientific">Methylobacterium crusticola</name>
    <dbReference type="NCBI Taxonomy" id="1697972"/>
    <lineage>
        <taxon>Bacteria</taxon>
        <taxon>Pseudomonadati</taxon>
        <taxon>Pseudomonadota</taxon>
        <taxon>Alphaproteobacteria</taxon>
        <taxon>Hyphomicrobiales</taxon>
        <taxon>Methylobacteriaceae</taxon>
        <taxon>Methylobacterium</taxon>
    </lineage>
</organism>
<proteinExistence type="inferred from homology"/>
<feature type="transmembrane region" description="Helical" evidence="12">
    <location>
        <begin position="63"/>
        <end position="81"/>
    </location>
</feature>
<feature type="chain" id="PRO_5046770703" evidence="13">
    <location>
        <begin position="27"/>
        <end position="837"/>
    </location>
</feature>
<dbReference type="PANTHER" id="PTHR43820:SF4">
    <property type="entry name" value="HIGH-AFFINITY BRANCHED-CHAIN AMINO ACID TRANSPORT ATP-BINDING PROTEIN LIVF"/>
    <property type="match status" value="1"/>
</dbReference>
<dbReference type="Proteomes" id="UP001055167">
    <property type="component" value="Unassembled WGS sequence"/>
</dbReference>
<dbReference type="CDD" id="cd06581">
    <property type="entry name" value="TM_PBP1_LivM_like"/>
    <property type="match status" value="1"/>
</dbReference>
<dbReference type="Pfam" id="PF00005">
    <property type="entry name" value="ABC_tran"/>
    <property type="match status" value="2"/>
</dbReference>
<keyword evidence="7 15" id="KW-0067">ATP-binding</keyword>
<evidence type="ECO:0000256" key="8">
    <source>
        <dbReference type="ARBA" id="ARBA00022970"/>
    </source>
</evidence>
<evidence type="ECO:0000256" key="4">
    <source>
        <dbReference type="ARBA" id="ARBA00022475"/>
    </source>
</evidence>
<evidence type="ECO:0000256" key="9">
    <source>
        <dbReference type="ARBA" id="ARBA00022989"/>
    </source>
</evidence>
<dbReference type="SMART" id="SM00382">
    <property type="entry name" value="AAA"/>
    <property type="match status" value="2"/>
</dbReference>
<accession>A0ABQ4QWL2</accession>
<feature type="transmembrane region" description="Helical" evidence="12">
    <location>
        <begin position="32"/>
        <end position="51"/>
    </location>
</feature>
<dbReference type="PROSITE" id="PS51257">
    <property type="entry name" value="PROKAR_LIPOPROTEIN"/>
    <property type="match status" value="1"/>
</dbReference>
<feature type="region of interest" description="Disordered" evidence="11">
    <location>
        <begin position="817"/>
        <end position="837"/>
    </location>
</feature>
<dbReference type="InterPro" id="IPR003439">
    <property type="entry name" value="ABC_transporter-like_ATP-bd"/>
</dbReference>
<feature type="domain" description="ABC transporter" evidence="14">
    <location>
        <begin position="584"/>
        <end position="817"/>
    </location>
</feature>
<evidence type="ECO:0000256" key="7">
    <source>
        <dbReference type="ARBA" id="ARBA00022840"/>
    </source>
</evidence>
<keyword evidence="9 12" id="KW-1133">Transmembrane helix</keyword>
<evidence type="ECO:0000259" key="14">
    <source>
        <dbReference type="PROSITE" id="PS50893"/>
    </source>
</evidence>